<keyword evidence="2" id="KW-0521">NADP</keyword>
<dbReference type="InterPro" id="IPR018170">
    <property type="entry name" value="Aldo/ket_reductase_CS"/>
</dbReference>
<evidence type="ECO:0000259" key="7">
    <source>
        <dbReference type="Pfam" id="PF00248"/>
    </source>
</evidence>
<dbReference type="EMBL" id="BAZW01000025">
    <property type="protein sequence ID" value="GAO30576.1"/>
    <property type="molecule type" value="Genomic_DNA"/>
</dbReference>
<feature type="domain" description="NADP-dependent oxidoreductase" evidence="7">
    <location>
        <begin position="30"/>
        <end position="263"/>
    </location>
</feature>
<dbReference type="OrthoDB" id="9804790at2"/>
<dbReference type="STRING" id="1236989.JCM15548_12862"/>
<feature type="binding site" evidence="5">
    <location>
        <position position="113"/>
    </location>
    <ligand>
        <name>substrate</name>
    </ligand>
</feature>
<dbReference type="PANTHER" id="PTHR43827">
    <property type="entry name" value="2,5-DIKETO-D-GLUCONIC ACID REDUCTASE"/>
    <property type="match status" value="1"/>
</dbReference>
<feature type="site" description="Lowers pKa of active site Tyr" evidence="6">
    <location>
        <position position="80"/>
    </location>
</feature>
<dbReference type="FunFam" id="3.20.20.100:FF:000015">
    <property type="entry name" value="Oxidoreductase, aldo/keto reductase family"/>
    <property type="match status" value="1"/>
</dbReference>
<evidence type="ECO:0000256" key="6">
    <source>
        <dbReference type="PIRSR" id="PIRSR000097-3"/>
    </source>
</evidence>
<reference evidence="8 9" key="1">
    <citation type="journal article" date="2015" name="Microbes Environ.">
        <title>Distribution and evolution of nitrogen fixation genes in the phylum bacteroidetes.</title>
        <authorList>
            <person name="Inoue J."/>
            <person name="Oshima K."/>
            <person name="Suda W."/>
            <person name="Sakamoto M."/>
            <person name="Iino T."/>
            <person name="Noda S."/>
            <person name="Hongoh Y."/>
            <person name="Hattori M."/>
            <person name="Ohkuma M."/>
        </authorList>
    </citation>
    <scope>NUCLEOTIDE SEQUENCE [LARGE SCALE GENOMIC DNA]</scope>
    <source>
        <strain evidence="8">JCM 15548</strain>
    </source>
</reference>
<dbReference type="RefSeq" id="WP_062125657.1">
    <property type="nucleotide sequence ID" value="NZ_BAZW01000025.1"/>
</dbReference>
<evidence type="ECO:0000256" key="1">
    <source>
        <dbReference type="ARBA" id="ARBA00007905"/>
    </source>
</evidence>
<protein>
    <submittedName>
        <fullName evidence="8">Oxidoreductase</fullName>
    </submittedName>
</protein>
<evidence type="ECO:0000256" key="4">
    <source>
        <dbReference type="PIRSR" id="PIRSR000097-1"/>
    </source>
</evidence>
<organism evidence="8 9">
    <name type="scientific">Geofilum rubicundum JCM 15548</name>
    <dbReference type="NCBI Taxonomy" id="1236989"/>
    <lineage>
        <taxon>Bacteria</taxon>
        <taxon>Pseudomonadati</taxon>
        <taxon>Bacteroidota</taxon>
        <taxon>Bacteroidia</taxon>
        <taxon>Marinilabiliales</taxon>
        <taxon>Marinilabiliaceae</taxon>
        <taxon>Geofilum</taxon>
    </lineage>
</organism>
<dbReference type="PANTHER" id="PTHR43827:SF3">
    <property type="entry name" value="NADP-DEPENDENT OXIDOREDUCTASE DOMAIN-CONTAINING PROTEIN"/>
    <property type="match status" value="1"/>
</dbReference>
<dbReference type="AlphaFoldDB" id="A0A0E9LZM1"/>
<feature type="active site" description="Proton donor" evidence="4">
    <location>
        <position position="55"/>
    </location>
</feature>
<sequence length="277" mass="31517">MEITDIHGTVTLSNGVKMPYLGLGVFKSRDGAEVMNAVSYALEAGYRHIDTAAVYRNEAGVGEAIKNHPLDRSEVFITSKVWNSDQGYDSTIKAFYESLERLGTDYLDLYLVHWPVAGKFKDTYKALETLYEEGKVKAIGVSNFLAHHLDELLETAKISPMVNQIEYHPHLTQPDLIQKCLDLNIRPEAWSPLMQGQIFDIKDLQKLTNKYDKNVAQIVLRWNLQKGVITIPKSVNRQRIHSNADIFDFVLSDEDVKHIDHLNQNQRVGADPDNFNF</sequence>
<dbReference type="InterPro" id="IPR020471">
    <property type="entry name" value="AKR"/>
</dbReference>
<gene>
    <name evidence="8" type="ORF">JCM15548_12862</name>
</gene>
<evidence type="ECO:0000313" key="9">
    <source>
        <dbReference type="Proteomes" id="UP000032900"/>
    </source>
</evidence>
<evidence type="ECO:0000313" key="8">
    <source>
        <dbReference type="EMBL" id="GAO30576.1"/>
    </source>
</evidence>
<dbReference type="SUPFAM" id="SSF51430">
    <property type="entry name" value="NAD(P)-linked oxidoreductase"/>
    <property type="match status" value="1"/>
</dbReference>
<dbReference type="PROSITE" id="PS00063">
    <property type="entry name" value="ALDOKETO_REDUCTASE_3"/>
    <property type="match status" value="1"/>
</dbReference>
<evidence type="ECO:0000256" key="2">
    <source>
        <dbReference type="ARBA" id="ARBA00022857"/>
    </source>
</evidence>
<dbReference type="InterPro" id="IPR036812">
    <property type="entry name" value="NAD(P)_OxRdtase_dom_sf"/>
</dbReference>
<dbReference type="GO" id="GO:0016616">
    <property type="term" value="F:oxidoreductase activity, acting on the CH-OH group of donors, NAD or NADP as acceptor"/>
    <property type="evidence" value="ECO:0007669"/>
    <property type="project" value="UniProtKB-ARBA"/>
</dbReference>
<dbReference type="PRINTS" id="PR00069">
    <property type="entry name" value="ALDKETRDTASE"/>
</dbReference>
<dbReference type="Gene3D" id="3.20.20.100">
    <property type="entry name" value="NADP-dependent oxidoreductase domain"/>
    <property type="match status" value="1"/>
</dbReference>
<dbReference type="PIRSF" id="PIRSF000097">
    <property type="entry name" value="AKR"/>
    <property type="match status" value="1"/>
</dbReference>
<keyword evidence="9" id="KW-1185">Reference proteome</keyword>
<accession>A0A0E9LZM1</accession>
<dbReference type="PROSITE" id="PS00798">
    <property type="entry name" value="ALDOKETO_REDUCTASE_1"/>
    <property type="match status" value="1"/>
</dbReference>
<dbReference type="Pfam" id="PF00248">
    <property type="entry name" value="Aldo_ket_red"/>
    <property type="match status" value="1"/>
</dbReference>
<comment type="caution">
    <text evidence="8">The sequence shown here is derived from an EMBL/GenBank/DDBJ whole genome shotgun (WGS) entry which is preliminary data.</text>
</comment>
<evidence type="ECO:0000256" key="5">
    <source>
        <dbReference type="PIRSR" id="PIRSR000097-2"/>
    </source>
</evidence>
<dbReference type="PROSITE" id="PS00062">
    <property type="entry name" value="ALDOKETO_REDUCTASE_2"/>
    <property type="match status" value="1"/>
</dbReference>
<proteinExistence type="inferred from homology"/>
<dbReference type="Proteomes" id="UP000032900">
    <property type="component" value="Unassembled WGS sequence"/>
</dbReference>
<comment type="similarity">
    <text evidence="1">Belongs to the aldo/keto reductase family.</text>
</comment>
<dbReference type="InterPro" id="IPR023210">
    <property type="entry name" value="NADP_OxRdtase_dom"/>
</dbReference>
<evidence type="ECO:0000256" key="3">
    <source>
        <dbReference type="ARBA" id="ARBA00023002"/>
    </source>
</evidence>
<name>A0A0E9LZM1_9BACT</name>
<keyword evidence="3" id="KW-0560">Oxidoreductase</keyword>